<keyword evidence="5" id="KW-1133">Transmembrane helix</keyword>
<keyword evidence="12" id="KW-1185">Reference proteome</keyword>
<evidence type="ECO:0000256" key="4">
    <source>
        <dbReference type="ARBA" id="ARBA00022692"/>
    </source>
</evidence>
<keyword evidence="6" id="KW-0472">Membrane</keyword>
<feature type="domain" description="Myosin-binding" evidence="10">
    <location>
        <begin position="208"/>
        <end position="468"/>
    </location>
</feature>
<protein>
    <recommendedName>
        <fullName evidence="3">Inheritance of peroxisomes protein 2</fullName>
    </recommendedName>
</protein>
<evidence type="ECO:0000256" key="9">
    <source>
        <dbReference type="ARBA" id="ARBA00023180"/>
    </source>
</evidence>
<organism evidence="11 12">
    <name type="scientific">Kluyveromyces dobzhanskii CBS 2104</name>
    <dbReference type="NCBI Taxonomy" id="1427455"/>
    <lineage>
        <taxon>Eukaryota</taxon>
        <taxon>Fungi</taxon>
        <taxon>Dikarya</taxon>
        <taxon>Ascomycota</taxon>
        <taxon>Saccharomycotina</taxon>
        <taxon>Saccharomycetes</taxon>
        <taxon>Saccharomycetales</taxon>
        <taxon>Saccharomycetaceae</taxon>
        <taxon>Kluyveromyces</taxon>
    </lineage>
</organism>
<keyword evidence="7" id="KW-0576">Peroxisome</keyword>
<evidence type="ECO:0000256" key="3">
    <source>
        <dbReference type="ARBA" id="ARBA00021399"/>
    </source>
</evidence>
<dbReference type="AlphaFoldDB" id="A0A0A8L7Q8"/>
<dbReference type="GO" id="GO:0045033">
    <property type="term" value="P:peroxisome inheritance"/>
    <property type="evidence" value="ECO:0007669"/>
    <property type="project" value="InterPro"/>
</dbReference>
<evidence type="ECO:0000313" key="12">
    <source>
        <dbReference type="Proteomes" id="UP000031516"/>
    </source>
</evidence>
<comment type="caution">
    <text evidence="11">The sequence shown here is derived from an EMBL/GenBank/DDBJ whole genome shotgun (WGS) entry which is preliminary data.</text>
</comment>
<accession>A0A0A8L7Q8</accession>
<dbReference type="InterPro" id="IPR026235">
    <property type="entry name" value="INP2"/>
</dbReference>
<evidence type="ECO:0000256" key="1">
    <source>
        <dbReference type="ARBA" id="ARBA00004549"/>
    </source>
</evidence>
<evidence type="ECO:0000256" key="8">
    <source>
        <dbReference type="ARBA" id="ARBA00023170"/>
    </source>
</evidence>
<sequence>MDIFQGVPLQLQIPRVELPKINSAESTPSTMSSSQTWSNVRPQVPISYQQLRKLSEWGIEALKDTSPTVVGQDRFESQDMLIDNDYRNEFFTQDDDSIWVKHATSIMRQLPYSDMEIFVDEFQYEVISSQLLTSSIASHYQLFNVQKSILNFNKESSLSIQTHRGTTVPTKYGQLFVSGKKFYLQRTVPYVFTILLARKSFRKMLYKRHLKRSSVMSILMISVYLALQQEFFHVKYSKYTALLNLRQMNTALQTLDKLIYRYHLTYKELTIYKPISLAQSHGLAIEENRTLALITDILTCTVDQLFYKIKLAASNILPVINANQLTDYTTVYNLDLQHLYQMTHTSEALNLSEKIERLQCIKKFFLCCLLSINYSSPLKNCVSGIVLKRIFPDYHEAKTSDIDRFQMISKELNTLTTSTSSFLPILHHYKHMLFSIHRNTAEKDEPDSKETIITQTLSRLSELQRHLIKYDKTSAELSSHILNELDEITKAWVHIETDKEISPEQIKIPKYTHRPSNQRVVSGGLNLDIVKTNRDNPVVLDSFPKLTSLVDVLEVDETGSDIEKDHEELVYGTETDQAISSSSDSKFSRFTDNQLRHELNQRILNLANENKKSRENLRKQKSFELMNRKIENQKKGRPLADCNRVFNSEESIPVLFELKQYLNRNE</sequence>
<dbReference type="Pfam" id="PF12632">
    <property type="entry name" value="Vezatin"/>
    <property type="match status" value="1"/>
</dbReference>
<evidence type="ECO:0000256" key="6">
    <source>
        <dbReference type="ARBA" id="ARBA00023136"/>
    </source>
</evidence>
<evidence type="ECO:0000256" key="2">
    <source>
        <dbReference type="ARBA" id="ARBA00007231"/>
    </source>
</evidence>
<evidence type="ECO:0000259" key="10">
    <source>
        <dbReference type="Pfam" id="PF12632"/>
    </source>
</evidence>
<evidence type="ECO:0000313" key="11">
    <source>
        <dbReference type="EMBL" id="CDO94172.1"/>
    </source>
</evidence>
<gene>
    <name evidence="11" type="ORF">KLDO_g2450</name>
</gene>
<dbReference type="InterPro" id="IPR026859">
    <property type="entry name" value="Myosin-bd"/>
</dbReference>
<dbReference type="PRINTS" id="PR02104">
    <property type="entry name" value="INPROXISOME2"/>
</dbReference>
<keyword evidence="8" id="KW-0675">Receptor</keyword>
<evidence type="ECO:0000256" key="5">
    <source>
        <dbReference type="ARBA" id="ARBA00022989"/>
    </source>
</evidence>
<evidence type="ECO:0000256" key="7">
    <source>
        <dbReference type="ARBA" id="ARBA00023140"/>
    </source>
</evidence>
<dbReference type="Proteomes" id="UP000031516">
    <property type="component" value="Unassembled WGS sequence"/>
</dbReference>
<dbReference type="GO" id="GO:0005778">
    <property type="term" value="C:peroxisomal membrane"/>
    <property type="evidence" value="ECO:0007669"/>
    <property type="project" value="UniProtKB-SubCell"/>
</dbReference>
<keyword evidence="9" id="KW-0325">Glycoprotein</keyword>
<proteinExistence type="inferred from homology"/>
<comment type="subcellular location">
    <subcellularLocation>
        <location evidence="1">Peroxisome membrane</location>
        <topology evidence="1">Single-pass membrane protein</topology>
    </subcellularLocation>
</comment>
<reference evidence="11 12" key="1">
    <citation type="submission" date="2014-03" db="EMBL/GenBank/DDBJ databases">
        <title>The genome of Kluyveromyces dobzhanskii.</title>
        <authorList>
            <person name="Nystedt B."/>
            <person name="Astrom S."/>
        </authorList>
    </citation>
    <scope>NUCLEOTIDE SEQUENCE [LARGE SCALE GENOMIC DNA]</scope>
    <source>
        <strain evidence="11 12">CBS 2104</strain>
    </source>
</reference>
<dbReference type="EMBL" id="CCBQ010000037">
    <property type="protein sequence ID" value="CDO94172.1"/>
    <property type="molecule type" value="Genomic_DNA"/>
</dbReference>
<dbReference type="GO" id="GO:0017022">
    <property type="term" value="F:myosin binding"/>
    <property type="evidence" value="ECO:0007669"/>
    <property type="project" value="InterPro"/>
</dbReference>
<name>A0A0A8L7Q8_9SACH</name>
<comment type="similarity">
    <text evidence="2">Belongs to the INP2 family.</text>
</comment>
<dbReference type="OrthoDB" id="4045067at2759"/>
<keyword evidence="4" id="KW-0812">Transmembrane</keyword>